<organism evidence="7 8">
    <name type="scientific">Carex littledalei</name>
    <dbReference type="NCBI Taxonomy" id="544730"/>
    <lineage>
        <taxon>Eukaryota</taxon>
        <taxon>Viridiplantae</taxon>
        <taxon>Streptophyta</taxon>
        <taxon>Embryophyta</taxon>
        <taxon>Tracheophyta</taxon>
        <taxon>Spermatophyta</taxon>
        <taxon>Magnoliopsida</taxon>
        <taxon>Liliopsida</taxon>
        <taxon>Poales</taxon>
        <taxon>Cyperaceae</taxon>
        <taxon>Cyperoideae</taxon>
        <taxon>Cariceae</taxon>
        <taxon>Carex</taxon>
        <taxon>Carex subgen. Euthyceras</taxon>
    </lineage>
</organism>
<dbReference type="AlphaFoldDB" id="A0A833RCZ4"/>
<sequence>MVVTPISPGSIQQCEICGNNAGTRISCAHLFCSKCLSEYMQAELKQGVVTLKCPSDGCEELLDPIFARRSFGPLCTISGAWHREAETSSLSFRQSGIAVSLKCPQDSCSELLEPEKCKANLQLSVYSQWRIAVKRYRNGLHTTNQECVTQHLLIKITEGLAQIHCPDPTCKEGVFEPDIC</sequence>
<evidence type="ECO:0000256" key="2">
    <source>
        <dbReference type="ARBA" id="ARBA00005884"/>
    </source>
</evidence>
<evidence type="ECO:0000256" key="1">
    <source>
        <dbReference type="ARBA" id="ARBA00003976"/>
    </source>
</evidence>
<evidence type="ECO:0000256" key="3">
    <source>
        <dbReference type="ARBA" id="ARBA00022723"/>
    </source>
</evidence>
<evidence type="ECO:0000256" key="4">
    <source>
        <dbReference type="ARBA" id="ARBA00022771"/>
    </source>
</evidence>
<dbReference type="OrthoDB" id="6270329at2759"/>
<evidence type="ECO:0000313" key="7">
    <source>
        <dbReference type="EMBL" id="KAF3339084.1"/>
    </source>
</evidence>
<protein>
    <submittedName>
        <fullName evidence="7">Zinc finger, C3HC4 type (RING finger)</fullName>
    </submittedName>
</protein>
<comment type="caution">
    <text evidence="7">The sequence shown here is derived from an EMBL/GenBank/DDBJ whole genome shotgun (WGS) entry which is preliminary data.</text>
</comment>
<dbReference type="Proteomes" id="UP000623129">
    <property type="component" value="Unassembled WGS sequence"/>
</dbReference>
<dbReference type="PROSITE" id="PS00518">
    <property type="entry name" value="ZF_RING_1"/>
    <property type="match status" value="1"/>
</dbReference>
<name>A0A833RCZ4_9POAL</name>
<dbReference type="InterPro" id="IPR001841">
    <property type="entry name" value="Znf_RING"/>
</dbReference>
<dbReference type="InterPro" id="IPR031127">
    <property type="entry name" value="E3_UB_ligase_RBR"/>
</dbReference>
<dbReference type="SMART" id="SM00184">
    <property type="entry name" value="RING"/>
    <property type="match status" value="1"/>
</dbReference>
<dbReference type="InterPro" id="IPR018957">
    <property type="entry name" value="Znf_C3HC4_RING-type"/>
</dbReference>
<keyword evidence="8" id="KW-1185">Reference proteome</keyword>
<gene>
    <name evidence="7" type="ORF">FCM35_KLT16555</name>
</gene>
<dbReference type="GO" id="GO:0004842">
    <property type="term" value="F:ubiquitin-protein transferase activity"/>
    <property type="evidence" value="ECO:0007669"/>
    <property type="project" value="InterPro"/>
</dbReference>
<evidence type="ECO:0000256" key="5">
    <source>
        <dbReference type="ARBA" id="ARBA00022833"/>
    </source>
</evidence>
<dbReference type="SUPFAM" id="SSF57850">
    <property type="entry name" value="RING/U-box"/>
    <property type="match status" value="1"/>
</dbReference>
<comment type="similarity">
    <text evidence="2">Belongs to the RBR family. Ariadne subfamily.</text>
</comment>
<dbReference type="GO" id="GO:0016567">
    <property type="term" value="P:protein ubiquitination"/>
    <property type="evidence" value="ECO:0007669"/>
    <property type="project" value="InterPro"/>
</dbReference>
<evidence type="ECO:0000313" key="8">
    <source>
        <dbReference type="Proteomes" id="UP000623129"/>
    </source>
</evidence>
<accession>A0A833RCZ4</accession>
<proteinExistence type="inferred from homology"/>
<keyword evidence="5" id="KW-0862">Zinc</keyword>
<dbReference type="Gene3D" id="3.30.40.10">
    <property type="entry name" value="Zinc/RING finger domain, C3HC4 (zinc finger)"/>
    <property type="match status" value="2"/>
</dbReference>
<dbReference type="InterPro" id="IPR017907">
    <property type="entry name" value="Znf_RING_CS"/>
</dbReference>
<evidence type="ECO:0000259" key="6">
    <source>
        <dbReference type="SMART" id="SM00184"/>
    </source>
</evidence>
<keyword evidence="4" id="KW-0863">Zinc-finger</keyword>
<feature type="domain" description="RING-type" evidence="6">
    <location>
        <begin position="14"/>
        <end position="56"/>
    </location>
</feature>
<dbReference type="Pfam" id="PF00097">
    <property type="entry name" value="zf-C3HC4"/>
    <property type="match status" value="1"/>
</dbReference>
<dbReference type="GO" id="GO:0008270">
    <property type="term" value="F:zinc ion binding"/>
    <property type="evidence" value="ECO:0007669"/>
    <property type="project" value="UniProtKB-KW"/>
</dbReference>
<comment type="function">
    <text evidence="1">Might act as an E3 ubiquitin-protein ligase, or as part of E3 complex, which accepts ubiquitin from specific E2 ubiquitin-conjugating enzymes and then transfers it to substrates.</text>
</comment>
<dbReference type="InterPro" id="IPR013083">
    <property type="entry name" value="Znf_RING/FYVE/PHD"/>
</dbReference>
<dbReference type="EMBL" id="SWLB01000004">
    <property type="protein sequence ID" value="KAF3339084.1"/>
    <property type="molecule type" value="Genomic_DNA"/>
</dbReference>
<dbReference type="PANTHER" id="PTHR11685">
    <property type="entry name" value="RBR FAMILY RING FINGER AND IBR DOMAIN-CONTAINING"/>
    <property type="match status" value="1"/>
</dbReference>
<keyword evidence="3" id="KW-0479">Metal-binding</keyword>
<reference evidence="7" key="1">
    <citation type="submission" date="2020-01" db="EMBL/GenBank/DDBJ databases">
        <title>Genome sequence of Kobresia littledalei, the first chromosome-level genome in the family Cyperaceae.</title>
        <authorList>
            <person name="Qu G."/>
        </authorList>
    </citation>
    <scope>NUCLEOTIDE SEQUENCE</scope>
    <source>
        <strain evidence="7">C.B.Clarke</strain>
        <tissue evidence="7">Leaf</tissue>
    </source>
</reference>